<gene>
    <name evidence="5" type="ORF">RUM43_003119</name>
</gene>
<dbReference type="AlphaFoldDB" id="A0AAN8S5D4"/>
<feature type="domain" description="FLYWCH-type" evidence="4">
    <location>
        <begin position="34"/>
        <end position="85"/>
    </location>
</feature>
<reference evidence="5 6" key="1">
    <citation type="submission" date="2023-10" db="EMBL/GenBank/DDBJ databases">
        <title>Genomes of two closely related lineages of the louse Polyplax serrata with different host specificities.</title>
        <authorList>
            <person name="Martinu J."/>
            <person name="Tarabai H."/>
            <person name="Stefka J."/>
            <person name="Hypsa V."/>
        </authorList>
    </citation>
    <scope>NUCLEOTIDE SEQUENCE [LARGE SCALE GENOMIC DNA]</scope>
    <source>
        <strain evidence="5">HR10_N</strain>
    </source>
</reference>
<evidence type="ECO:0000256" key="2">
    <source>
        <dbReference type="ARBA" id="ARBA00022771"/>
    </source>
</evidence>
<dbReference type="Pfam" id="PF04500">
    <property type="entry name" value="FLYWCH"/>
    <property type="match status" value="1"/>
</dbReference>
<dbReference type="Gene3D" id="2.20.25.240">
    <property type="match status" value="1"/>
</dbReference>
<evidence type="ECO:0000256" key="1">
    <source>
        <dbReference type="ARBA" id="ARBA00022723"/>
    </source>
</evidence>
<comment type="caution">
    <text evidence="5">The sequence shown here is derived from an EMBL/GenBank/DDBJ whole genome shotgun (WGS) entry which is preliminary data.</text>
</comment>
<keyword evidence="1" id="KW-0479">Metal-binding</keyword>
<dbReference type="InterPro" id="IPR007588">
    <property type="entry name" value="Znf_FLYWCH"/>
</dbReference>
<evidence type="ECO:0000256" key="3">
    <source>
        <dbReference type="ARBA" id="ARBA00022833"/>
    </source>
</evidence>
<accession>A0AAN8S5D4</accession>
<name>A0AAN8S5D4_POLSC</name>
<dbReference type="EMBL" id="JAWJWE010000036">
    <property type="protein sequence ID" value="KAK6629302.1"/>
    <property type="molecule type" value="Genomic_DNA"/>
</dbReference>
<dbReference type="GO" id="GO:0008270">
    <property type="term" value="F:zinc ion binding"/>
    <property type="evidence" value="ECO:0007669"/>
    <property type="project" value="UniProtKB-KW"/>
</dbReference>
<keyword evidence="3" id="KW-0862">Zinc</keyword>
<dbReference type="Proteomes" id="UP001372834">
    <property type="component" value="Unassembled WGS sequence"/>
</dbReference>
<organism evidence="5 6">
    <name type="scientific">Polyplax serrata</name>
    <name type="common">Common mouse louse</name>
    <dbReference type="NCBI Taxonomy" id="468196"/>
    <lineage>
        <taxon>Eukaryota</taxon>
        <taxon>Metazoa</taxon>
        <taxon>Ecdysozoa</taxon>
        <taxon>Arthropoda</taxon>
        <taxon>Hexapoda</taxon>
        <taxon>Insecta</taxon>
        <taxon>Pterygota</taxon>
        <taxon>Neoptera</taxon>
        <taxon>Paraneoptera</taxon>
        <taxon>Psocodea</taxon>
        <taxon>Troctomorpha</taxon>
        <taxon>Phthiraptera</taxon>
        <taxon>Anoplura</taxon>
        <taxon>Polyplacidae</taxon>
        <taxon>Polyplax</taxon>
    </lineage>
</organism>
<evidence type="ECO:0000313" key="5">
    <source>
        <dbReference type="EMBL" id="KAK6629302.1"/>
    </source>
</evidence>
<evidence type="ECO:0000259" key="4">
    <source>
        <dbReference type="Pfam" id="PF04500"/>
    </source>
</evidence>
<proteinExistence type="predicted"/>
<keyword evidence="2" id="KW-0863">Zinc-finger</keyword>
<sequence length="96" mass="11504">MVPFCFSDSPIMQLFEIQKKSHIEHIPITQYQVVTSQKGRPKIYHEGYNYIRNNRPTCKKAYWACSQYWTQIKCNVKAVLQEDERNSNHRMFSDET</sequence>
<protein>
    <recommendedName>
        <fullName evidence="4">FLYWCH-type domain-containing protein</fullName>
    </recommendedName>
</protein>
<evidence type="ECO:0000313" key="6">
    <source>
        <dbReference type="Proteomes" id="UP001372834"/>
    </source>
</evidence>